<comment type="caution">
    <text evidence="1">The sequence shown here is derived from an EMBL/GenBank/DDBJ whole genome shotgun (WGS) entry which is preliminary data.</text>
</comment>
<dbReference type="Proteomes" id="UP001250218">
    <property type="component" value="Unassembled WGS sequence"/>
</dbReference>
<evidence type="ECO:0000313" key="1">
    <source>
        <dbReference type="EMBL" id="MDT2944643.1"/>
    </source>
</evidence>
<reference evidence="1" key="1">
    <citation type="submission" date="2023-03" db="EMBL/GenBank/DDBJ databases">
        <authorList>
            <person name="Shen W."/>
            <person name="Cai J."/>
        </authorList>
    </citation>
    <scope>NUCLEOTIDE SEQUENCE</scope>
    <source>
        <strain evidence="1">Y37</strain>
    </source>
</reference>
<evidence type="ECO:0000313" key="2">
    <source>
        <dbReference type="Proteomes" id="UP001250218"/>
    </source>
</evidence>
<dbReference type="RefSeq" id="WP_311803921.1">
    <property type="nucleotide sequence ID" value="NZ_JARQCL010000002.1"/>
</dbReference>
<protein>
    <submittedName>
        <fullName evidence="1">XRE family transcriptional regulator</fullName>
    </submittedName>
</protein>
<dbReference type="AlphaFoldDB" id="A0AAW8UCV1"/>
<dbReference type="EMBL" id="JARQDL010000001">
    <property type="protein sequence ID" value="MDT2944643.1"/>
    <property type="molecule type" value="Genomic_DNA"/>
</dbReference>
<dbReference type="GO" id="GO:0003677">
    <property type="term" value="F:DNA binding"/>
    <property type="evidence" value="ECO:0007669"/>
    <property type="project" value="InterPro"/>
</dbReference>
<proteinExistence type="predicted"/>
<gene>
    <name evidence="1" type="ORF">P7I04_01150</name>
</gene>
<sequence length="91" mass="10825">MSRTDYTFLLTTYLTQKNERIPTMTEIERNMDEYRDKIKQFLTDNGWTQQSLVRLTGYPKQDVSKIMLGKLKGTPYVNRFITMVCEAYKIN</sequence>
<dbReference type="Gene3D" id="1.10.260.40">
    <property type="entry name" value="lambda repressor-like DNA-binding domains"/>
    <property type="match status" value="1"/>
</dbReference>
<organism evidence="1 2">
    <name type="scientific">Lactococcus lactis</name>
    <dbReference type="NCBI Taxonomy" id="1358"/>
    <lineage>
        <taxon>Bacteria</taxon>
        <taxon>Bacillati</taxon>
        <taxon>Bacillota</taxon>
        <taxon>Bacilli</taxon>
        <taxon>Lactobacillales</taxon>
        <taxon>Streptococcaceae</taxon>
        <taxon>Lactococcus</taxon>
    </lineage>
</organism>
<dbReference type="InterPro" id="IPR010982">
    <property type="entry name" value="Lambda_DNA-bd_dom_sf"/>
</dbReference>
<accession>A0AAW8UCV1</accession>
<name>A0AAW8UCV1_9LACT</name>
<dbReference type="SUPFAM" id="SSF47413">
    <property type="entry name" value="lambda repressor-like DNA-binding domains"/>
    <property type="match status" value="1"/>
</dbReference>